<feature type="compositionally biased region" description="Pro residues" evidence="1">
    <location>
        <begin position="106"/>
        <end position="131"/>
    </location>
</feature>
<name>A0A3P6EJN4_BRAOL</name>
<organism evidence="2">
    <name type="scientific">Brassica oleracea</name>
    <name type="common">Wild cabbage</name>
    <dbReference type="NCBI Taxonomy" id="3712"/>
    <lineage>
        <taxon>Eukaryota</taxon>
        <taxon>Viridiplantae</taxon>
        <taxon>Streptophyta</taxon>
        <taxon>Embryophyta</taxon>
        <taxon>Tracheophyta</taxon>
        <taxon>Spermatophyta</taxon>
        <taxon>Magnoliopsida</taxon>
        <taxon>eudicotyledons</taxon>
        <taxon>Gunneridae</taxon>
        <taxon>Pentapetalae</taxon>
        <taxon>rosids</taxon>
        <taxon>malvids</taxon>
        <taxon>Brassicales</taxon>
        <taxon>Brassicaceae</taxon>
        <taxon>Brassiceae</taxon>
        <taxon>Brassica</taxon>
    </lineage>
</organism>
<dbReference type="AlphaFoldDB" id="A0A3P6EJN4"/>
<proteinExistence type="predicted"/>
<feature type="compositionally biased region" description="Polar residues" evidence="1">
    <location>
        <begin position="58"/>
        <end position="70"/>
    </location>
</feature>
<dbReference type="EMBL" id="LR031877">
    <property type="protein sequence ID" value="VDD44803.1"/>
    <property type="molecule type" value="Genomic_DNA"/>
</dbReference>
<feature type="compositionally biased region" description="Polar residues" evidence="1">
    <location>
        <begin position="79"/>
        <end position="104"/>
    </location>
</feature>
<gene>
    <name evidence="2" type="ORF">BOLC5T32350H</name>
</gene>
<accession>A0A3P6EJN4</accession>
<feature type="compositionally biased region" description="Polar residues" evidence="1">
    <location>
        <begin position="12"/>
        <end position="27"/>
    </location>
</feature>
<reference evidence="2" key="1">
    <citation type="submission" date="2018-11" db="EMBL/GenBank/DDBJ databases">
        <authorList>
            <consortium name="Genoscope - CEA"/>
            <person name="William W."/>
        </authorList>
    </citation>
    <scope>NUCLEOTIDE SEQUENCE</scope>
</reference>
<evidence type="ECO:0000256" key="1">
    <source>
        <dbReference type="SAM" id="MobiDB-lite"/>
    </source>
</evidence>
<feature type="region of interest" description="Disordered" evidence="1">
    <location>
        <begin position="1"/>
        <end position="134"/>
    </location>
</feature>
<sequence length="218" mass="23744">MVSVDSTAVKHSPSNSSTRPVKTGSETLSDKFTILRPKPSSPLQTNRAASKTKPLAMHTSSIPTSVSPCSYTVPPSPSDPSQTAQKAQESPLLPSQTPISSDTHPSPNPPDLPPPQSKPHPNPKPASPVNPIPTLVEKIRRSEDKTLRRLAPIQFSESGRPRVLIPDEIFQKGADLHKDFITSPLQPNTKCSESYVGERKKTRDSQQPNLKVCFGQDY</sequence>
<protein>
    <submittedName>
        <fullName evidence="2">Uncharacterized protein</fullName>
    </submittedName>
</protein>
<evidence type="ECO:0000313" key="2">
    <source>
        <dbReference type="EMBL" id="VDD44803.1"/>
    </source>
</evidence>